<dbReference type="AlphaFoldDB" id="A0A7S0MHC3"/>
<organism evidence="1">
    <name type="scientific">Cryptomonas curvata</name>
    <dbReference type="NCBI Taxonomy" id="233186"/>
    <lineage>
        <taxon>Eukaryota</taxon>
        <taxon>Cryptophyceae</taxon>
        <taxon>Cryptomonadales</taxon>
        <taxon>Cryptomonadaceae</taxon>
        <taxon>Cryptomonas</taxon>
    </lineage>
</organism>
<protein>
    <submittedName>
        <fullName evidence="1">Uncharacterized protein</fullName>
    </submittedName>
</protein>
<evidence type="ECO:0000313" key="1">
    <source>
        <dbReference type="EMBL" id="CAD8639397.1"/>
    </source>
</evidence>
<proteinExistence type="predicted"/>
<sequence>MRAAHRRKVVANRGFALVAGSPPGDFNWSTKCLNALSTLSIRDNFCPKRCAAASACEELVVAGLKARNVFDIFTPKLNTGVFIACIVDPSIFETESATTWSNAAWAEVLEVVDEVTGAALSRHLRTPGIRHRQALLIHKRHVDIDRLSRSNLSTCTGAVPLNGTSAGLPTNFRLQ</sequence>
<reference evidence="1" key="1">
    <citation type="submission" date="2021-01" db="EMBL/GenBank/DDBJ databases">
        <authorList>
            <person name="Corre E."/>
            <person name="Pelletier E."/>
            <person name="Niang G."/>
            <person name="Scheremetjew M."/>
            <person name="Finn R."/>
            <person name="Kale V."/>
            <person name="Holt S."/>
            <person name="Cochrane G."/>
            <person name="Meng A."/>
            <person name="Brown T."/>
            <person name="Cohen L."/>
        </authorList>
    </citation>
    <scope>NUCLEOTIDE SEQUENCE</scope>
    <source>
        <strain evidence="1">CCAP979/52</strain>
    </source>
</reference>
<gene>
    <name evidence="1" type="ORF">CCUR1050_LOCUS17081</name>
</gene>
<accession>A0A7S0MHC3</accession>
<dbReference type="EMBL" id="HBEZ01030828">
    <property type="protein sequence ID" value="CAD8639397.1"/>
    <property type="molecule type" value="Transcribed_RNA"/>
</dbReference>
<name>A0A7S0MHC3_9CRYP</name>